<evidence type="ECO:0000256" key="1">
    <source>
        <dbReference type="SAM" id="MobiDB-lite"/>
    </source>
</evidence>
<evidence type="ECO:0000313" key="4">
    <source>
        <dbReference type="EMBL" id="KAF4132485.1"/>
    </source>
</evidence>
<feature type="domain" description="Myb/SANT-like" evidence="2">
    <location>
        <begin position="61"/>
        <end position="138"/>
    </location>
</feature>
<dbReference type="EMBL" id="JAACNO010002546">
    <property type="protein sequence ID" value="KAF4132485.1"/>
    <property type="molecule type" value="Genomic_DNA"/>
</dbReference>
<dbReference type="InterPro" id="IPR024752">
    <property type="entry name" value="Myb/SANT-like_dom"/>
</dbReference>
<dbReference type="Pfam" id="PF12776">
    <property type="entry name" value="Myb_DNA-bind_3"/>
    <property type="match status" value="1"/>
</dbReference>
<keyword evidence="5" id="KW-1185">Reference proteome</keyword>
<feature type="compositionally biased region" description="Basic residues" evidence="1">
    <location>
        <begin position="11"/>
        <end position="23"/>
    </location>
</feature>
<accession>A0A833WB76</accession>
<evidence type="ECO:0000259" key="2">
    <source>
        <dbReference type="Pfam" id="PF12776"/>
    </source>
</evidence>
<evidence type="ECO:0000313" key="3">
    <source>
        <dbReference type="EMBL" id="KAF4035707.1"/>
    </source>
</evidence>
<comment type="caution">
    <text evidence="3">The sequence shown here is derived from an EMBL/GenBank/DDBJ whole genome shotgun (WGS) entry which is preliminary data.</text>
</comment>
<dbReference type="EMBL" id="WSZM01000302">
    <property type="protein sequence ID" value="KAF4035707.1"/>
    <property type="molecule type" value="Genomic_DNA"/>
</dbReference>
<dbReference type="AlphaFoldDB" id="A0A833WB76"/>
<sequence length="198" mass="22475">MESKPQQAAKHSGRSRSSSHKARTKDTRDEKGGGSKRGSAKSTSNKSNPDETNEVAQRATWAEIQEFEFLNEFFDARNTPECKTEKGLKTKAWSELVESLNKKHGQILGKEQYMSKLSRMLHIYDLYKHIMKLSGSGIDAGIPTLDDDVWYKLIKSKQTHKSAINKIRKEGFPHATVCSVIAGMLRLPKKRNLTQRFH</sequence>
<gene>
    <name evidence="3" type="ORF">GN244_ATG12376</name>
    <name evidence="4" type="ORF">GN958_ATG18348</name>
</gene>
<dbReference type="Proteomes" id="UP000704712">
    <property type="component" value="Unassembled WGS sequence"/>
</dbReference>
<feature type="compositionally biased region" description="Basic and acidic residues" evidence="1">
    <location>
        <begin position="24"/>
        <end position="33"/>
    </location>
</feature>
<feature type="region of interest" description="Disordered" evidence="1">
    <location>
        <begin position="1"/>
        <end position="56"/>
    </location>
</feature>
<keyword evidence="3" id="KW-0238">DNA-binding</keyword>
<name>A0A833WB76_PHYIN</name>
<reference evidence="3" key="1">
    <citation type="submission" date="2020-04" db="EMBL/GenBank/DDBJ databases">
        <title>Hybrid Assembly of Korean Phytophthora infestans isolates.</title>
        <authorList>
            <person name="Prokchorchik M."/>
            <person name="Lee Y."/>
            <person name="Seo J."/>
            <person name="Cho J.-H."/>
            <person name="Park Y.-E."/>
            <person name="Jang D.-C."/>
            <person name="Im J.-S."/>
            <person name="Choi J.-G."/>
            <person name="Park H.-J."/>
            <person name="Lee G.-B."/>
            <person name="Lee Y.-G."/>
            <person name="Hong S.-Y."/>
            <person name="Cho K."/>
            <person name="Sohn K.H."/>
        </authorList>
    </citation>
    <scope>NUCLEOTIDE SEQUENCE</scope>
    <source>
        <strain evidence="3">KR_1_A1</strain>
        <strain evidence="4">KR_2_A2</strain>
    </source>
</reference>
<proteinExistence type="predicted"/>
<organism evidence="3 5">
    <name type="scientific">Phytophthora infestans</name>
    <name type="common">Potato late blight agent</name>
    <name type="synonym">Botrytis infestans</name>
    <dbReference type="NCBI Taxonomy" id="4787"/>
    <lineage>
        <taxon>Eukaryota</taxon>
        <taxon>Sar</taxon>
        <taxon>Stramenopiles</taxon>
        <taxon>Oomycota</taxon>
        <taxon>Peronosporomycetes</taxon>
        <taxon>Peronosporales</taxon>
        <taxon>Peronosporaceae</taxon>
        <taxon>Phytophthora</taxon>
    </lineage>
</organism>
<dbReference type="GO" id="GO:0003677">
    <property type="term" value="F:DNA binding"/>
    <property type="evidence" value="ECO:0007669"/>
    <property type="project" value="UniProtKB-KW"/>
</dbReference>
<dbReference type="Proteomes" id="UP000602510">
    <property type="component" value="Unassembled WGS sequence"/>
</dbReference>
<protein>
    <submittedName>
        <fullName evidence="3">Myb/SANT-like DNA-binding domain</fullName>
    </submittedName>
</protein>
<evidence type="ECO:0000313" key="5">
    <source>
        <dbReference type="Proteomes" id="UP000602510"/>
    </source>
</evidence>